<evidence type="ECO:0000256" key="3">
    <source>
        <dbReference type="ARBA" id="ARBA00023145"/>
    </source>
</evidence>
<dbReference type="EC" id="3.4.24.78" evidence="4"/>
<accession>A0A2V1JSW0</accession>
<keyword evidence="2 4" id="KW-0378">Hydrolase</keyword>
<sequence>MFEVRTDLAVEENERITKAQEEAKGITVTEEDFEEEQIHITTVRITTENGAKQMGKPKGTYITLEAAEMIEDDEDYHREISKRLAEILKELIPVEDSGKRGVQRGVGSQSREDSENIERKSSTHFAEVNQNIDKKEEIGTSILVAGLGNRLVTPDALGPQVADNLYITRHIIKEFGRRAYENEQVQPISAIVPGVMAQTGMESQEIIAGIIHEVQPDYLIVVDALAARSVRRLGRTIQITDTGIYPGSGVGNHRYSITKETTGIPVIAIGIPTVVEAATIVYDSMSTLIDELAHAESLQPLKRSWGKLTEAEHRNLIRELLSPQLNHMFVTPKDIDAEIKRMSYTISEAINQAFCG</sequence>
<comment type="catalytic activity">
    <reaction evidence="4">
        <text>Endopeptidase action with P4 Glu or Asp, P1 preferably Glu &gt; Asp, P1' hydrophobic and P2' Ala.</text>
        <dbReference type="EC" id="3.4.24.78"/>
    </reaction>
</comment>
<dbReference type="EMBL" id="JRFU01000004">
    <property type="protein sequence ID" value="PWE88042.1"/>
    <property type="molecule type" value="Genomic_DNA"/>
</dbReference>
<comment type="subunit">
    <text evidence="4">Homotetramer.</text>
</comment>
<keyword evidence="3 4" id="KW-0865">Zymogen</keyword>
<dbReference type="InterPro" id="IPR005080">
    <property type="entry name" value="Peptidase_A25"/>
</dbReference>
<comment type="similarity">
    <text evidence="4">Belongs to the peptidase A25 family.</text>
</comment>
<feature type="chain" id="PRO_5023228749" description="Germination protease" evidence="4">
    <location>
        <begin position="8"/>
        <end position="356"/>
    </location>
</feature>
<dbReference type="PIRSF" id="PIRSF019549">
    <property type="entry name" value="Peptidase_A25"/>
    <property type="match status" value="1"/>
</dbReference>
<feature type="compositionally biased region" description="Basic and acidic residues" evidence="5">
    <location>
        <begin position="110"/>
        <end position="121"/>
    </location>
</feature>
<proteinExistence type="inferred from homology"/>
<reference evidence="6 7" key="1">
    <citation type="submission" date="2014-09" db="EMBL/GenBank/DDBJ databases">
        <title>Butyrate-producing bacteria isolated from human gut.</title>
        <authorList>
            <person name="Zhang Q."/>
            <person name="Zhao L."/>
        </authorList>
    </citation>
    <scope>NUCLEOTIDE SEQUENCE [LARGE SCALE GENOMIC DNA]</scope>
    <source>
        <strain evidence="6 7">21</strain>
    </source>
</reference>
<dbReference type="InterPro" id="IPR023430">
    <property type="entry name" value="Pept_HybD-like_dom_sf"/>
</dbReference>
<name>A0A2V1JSW0_EUBRA</name>
<gene>
    <name evidence="4" type="primary">gpr</name>
    <name evidence="6" type="ORF">LG34_00420</name>
</gene>
<dbReference type="Pfam" id="PF03418">
    <property type="entry name" value="Peptidase_A25"/>
    <property type="match status" value="3"/>
</dbReference>
<comment type="function">
    <text evidence="4">Initiates the rapid degradation of small, acid-soluble proteins during spore germination.</text>
</comment>
<comment type="caution">
    <text evidence="6">The sequence shown here is derived from an EMBL/GenBank/DDBJ whole genome shotgun (WGS) entry which is preliminary data.</text>
</comment>
<evidence type="ECO:0000256" key="4">
    <source>
        <dbReference type="HAMAP-Rule" id="MF_00626"/>
    </source>
</evidence>
<keyword evidence="7" id="KW-1185">Reference proteome</keyword>
<dbReference type="HAMAP" id="MF_00626">
    <property type="entry name" value="Germination_prot"/>
    <property type="match status" value="1"/>
</dbReference>
<dbReference type="GO" id="GO:0006508">
    <property type="term" value="P:proteolysis"/>
    <property type="evidence" value="ECO:0007669"/>
    <property type="project" value="UniProtKB-UniRule"/>
</dbReference>
<keyword evidence="1 4" id="KW-0645">Protease</keyword>
<dbReference type="GO" id="GO:0009847">
    <property type="term" value="P:spore germination"/>
    <property type="evidence" value="ECO:0007669"/>
    <property type="project" value="UniProtKB-UniRule"/>
</dbReference>
<evidence type="ECO:0000313" key="7">
    <source>
        <dbReference type="Proteomes" id="UP000245288"/>
    </source>
</evidence>
<feature type="propeptide" id="PRO_5016183783" evidence="4">
    <location>
        <begin position="1"/>
        <end position="7"/>
    </location>
</feature>
<organism evidence="6 7">
    <name type="scientific">Eubacterium ramulus</name>
    <dbReference type="NCBI Taxonomy" id="39490"/>
    <lineage>
        <taxon>Bacteria</taxon>
        <taxon>Bacillati</taxon>
        <taxon>Bacillota</taxon>
        <taxon>Clostridia</taxon>
        <taxon>Eubacteriales</taxon>
        <taxon>Eubacteriaceae</taxon>
        <taxon>Eubacterium</taxon>
    </lineage>
</organism>
<dbReference type="NCBIfam" id="TIGR01441">
    <property type="entry name" value="GPR"/>
    <property type="match status" value="1"/>
</dbReference>
<dbReference type="GO" id="GO:0004222">
    <property type="term" value="F:metalloendopeptidase activity"/>
    <property type="evidence" value="ECO:0007669"/>
    <property type="project" value="UniProtKB-UniRule"/>
</dbReference>
<dbReference type="OrthoDB" id="9777293at2"/>
<dbReference type="AlphaFoldDB" id="A0A2V1JSW0"/>
<evidence type="ECO:0000313" key="6">
    <source>
        <dbReference type="EMBL" id="PWE88042.1"/>
    </source>
</evidence>
<comment type="PTM">
    <text evidence="4">Autoproteolytically processed. The inactive tetrameric zymogen termed p46 autoprocesses to a smaller form termed p41, which is active only during spore germination.</text>
</comment>
<protein>
    <recommendedName>
        <fullName evidence="4">Germination protease</fullName>
        <ecNumber evidence="4">3.4.24.78</ecNumber>
    </recommendedName>
    <alternativeName>
        <fullName evidence="4">GPR endopeptidase</fullName>
    </alternativeName>
    <alternativeName>
        <fullName evidence="4">Germination proteinase</fullName>
    </alternativeName>
    <alternativeName>
        <fullName evidence="4">Spore protease</fullName>
    </alternativeName>
</protein>
<evidence type="ECO:0000256" key="2">
    <source>
        <dbReference type="ARBA" id="ARBA00022801"/>
    </source>
</evidence>
<dbReference type="Proteomes" id="UP000245288">
    <property type="component" value="Unassembled WGS sequence"/>
</dbReference>
<dbReference type="Gene3D" id="3.40.50.1450">
    <property type="entry name" value="HybD-like"/>
    <property type="match status" value="2"/>
</dbReference>
<dbReference type="SUPFAM" id="SSF53163">
    <property type="entry name" value="HybD-like"/>
    <property type="match status" value="2"/>
</dbReference>
<feature type="region of interest" description="Disordered" evidence="5">
    <location>
        <begin position="98"/>
        <end position="121"/>
    </location>
</feature>
<evidence type="ECO:0000256" key="5">
    <source>
        <dbReference type="SAM" id="MobiDB-lite"/>
    </source>
</evidence>
<dbReference type="RefSeq" id="WP_109214346.1">
    <property type="nucleotide sequence ID" value="NZ_CABMEW010000003.1"/>
</dbReference>
<evidence type="ECO:0000256" key="1">
    <source>
        <dbReference type="ARBA" id="ARBA00022670"/>
    </source>
</evidence>